<dbReference type="EMBL" id="CAJNDS010002152">
    <property type="protein sequence ID" value="CAE7352935.1"/>
    <property type="molecule type" value="Genomic_DNA"/>
</dbReference>
<accession>A0A812PIR2</accession>
<protein>
    <submittedName>
        <fullName evidence="2">LIP protein</fullName>
    </submittedName>
</protein>
<feature type="compositionally biased region" description="Basic and acidic residues" evidence="1">
    <location>
        <begin position="85"/>
        <end position="106"/>
    </location>
</feature>
<feature type="compositionally biased region" description="Basic and acidic residues" evidence="1">
    <location>
        <begin position="115"/>
        <end position="142"/>
    </location>
</feature>
<proteinExistence type="predicted"/>
<dbReference type="OrthoDB" id="427459at2759"/>
<reference evidence="2" key="1">
    <citation type="submission" date="2021-02" db="EMBL/GenBank/DDBJ databases">
        <authorList>
            <person name="Dougan E. K."/>
            <person name="Rhodes N."/>
            <person name="Thang M."/>
            <person name="Chan C."/>
        </authorList>
    </citation>
    <scope>NUCLEOTIDE SEQUENCE</scope>
</reference>
<evidence type="ECO:0000256" key="1">
    <source>
        <dbReference type="SAM" id="MobiDB-lite"/>
    </source>
</evidence>
<keyword evidence="3" id="KW-1185">Reference proteome</keyword>
<organism evidence="2 3">
    <name type="scientific">Symbiodinium natans</name>
    <dbReference type="NCBI Taxonomy" id="878477"/>
    <lineage>
        <taxon>Eukaryota</taxon>
        <taxon>Sar</taxon>
        <taxon>Alveolata</taxon>
        <taxon>Dinophyceae</taxon>
        <taxon>Suessiales</taxon>
        <taxon>Symbiodiniaceae</taxon>
        <taxon>Symbiodinium</taxon>
    </lineage>
</organism>
<sequence>MSIEERSKRFTPKVSAAFCMARVWSGGQGGQCPLMPEKRGLCLFHAEKDEETGLSHGRVDGAIPEDKLLEFEAFTARSSISPATSRERSRSDRRAKTQETKTESKSKTKAKAAKAAKEAKEASAKAKAKDRARDDRSVRTDRPRCTARVWAGGEGGQCKATCEIEGGLCGRHQAEADQLGYPKHGFIHGEIPEAKYKEFKKEAATELTSLTGQEGMVNAQSASSTVWQHHRPASFVAAFQYLSPEKGKLRKAEAPEAWREWKEKVKHLVKQHQQARFCDFDCMRYSAGSGAAPDSEEERYLEASALLEASDQYARHSGCRFRRASFEDLTEEGSDPELQAAKAQAAPVVKEFLARLKDSPDQALLKDFNEAFDALWTESMRSSMVARCHQLDLWPPSPSPLGIAEDDVEYEADTTSLFAIAQRLYNHDCRRNASTMRRLSTASFLADFAYEAGIPTPDFFRSRSPVLDKFEQMADEYEEQMQFPPTRRSHSWWLPWNLIWDAGSWLYGIFSRALRPIVDAACTSRTKKLE</sequence>
<evidence type="ECO:0000313" key="3">
    <source>
        <dbReference type="Proteomes" id="UP000604046"/>
    </source>
</evidence>
<gene>
    <name evidence="2" type="primary">LIP</name>
    <name evidence="2" type="ORF">SNAT2548_LOCUS18638</name>
</gene>
<dbReference type="Proteomes" id="UP000604046">
    <property type="component" value="Unassembled WGS sequence"/>
</dbReference>
<evidence type="ECO:0000313" key="2">
    <source>
        <dbReference type="EMBL" id="CAE7352935.1"/>
    </source>
</evidence>
<feature type="region of interest" description="Disordered" evidence="1">
    <location>
        <begin position="79"/>
        <end position="142"/>
    </location>
</feature>
<name>A0A812PIR2_9DINO</name>
<dbReference type="AlphaFoldDB" id="A0A812PIR2"/>
<comment type="caution">
    <text evidence="2">The sequence shown here is derived from an EMBL/GenBank/DDBJ whole genome shotgun (WGS) entry which is preliminary data.</text>
</comment>